<protein>
    <submittedName>
        <fullName evidence="1">Uncharacterized protein</fullName>
    </submittedName>
</protein>
<dbReference type="Proteomes" id="UP000308600">
    <property type="component" value="Unassembled WGS sequence"/>
</dbReference>
<organism evidence="1 2">
    <name type="scientific">Pluteus cervinus</name>
    <dbReference type="NCBI Taxonomy" id="181527"/>
    <lineage>
        <taxon>Eukaryota</taxon>
        <taxon>Fungi</taxon>
        <taxon>Dikarya</taxon>
        <taxon>Basidiomycota</taxon>
        <taxon>Agaricomycotina</taxon>
        <taxon>Agaricomycetes</taxon>
        <taxon>Agaricomycetidae</taxon>
        <taxon>Agaricales</taxon>
        <taxon>Pluteineae</taxon>
        <taxon>Pluteaceae</taxon>
        <taxon>Pluteus</taxon>
    </lineage>
</organism>
<gene>
    <name evidence="1" type="ORF">BDN72DRAFT_775738</name>
</gene>
<dbReference type="EMBL" id="ML208516">
    <property type="protein sequence ID" value="TFK63564.1"/>
    <property type="molecule type" value="Genomic_DNA"/>
</dbReference>
<sequence>MVDVGLAEKLNELASKLLDSPGNHPRDAEHFLDANVGHSVYVARWRNAVGEARKLPGLDRFLAPKTFSEIQSAIDTLGGPVIYFNIGRFSSDALCILPNLGEVVQIPLPHLRLQEVQAISNWFGHLLDGTGNTEVQLNSPRVGKLVKDPKRSRPKSVKQYVSYPTVLKYLWRNVVKPILDGLALLSQSAEDLPRIWWCPSSVLEVFPLHAAGLYESGGGDNVMNYVVSSYIPSYSLISHVTRIEAPAPNPRFMAVGNPTGCRLPGTEWELEIIRKHLIDAGPITELNGANATPDAVKKGLQTATWAHFACHGVQVQTETINRPGPRNALILANHTRLTLIEIAKLRLPHAQFAFLSACETAQHRNICAGESVHLAAGLLVAGFRSVVGTMWRISDEDTPYLANRFYQKMVEGNKVPDYKRSAYALHDAVQALRKHNPNPRIWAPFLHYGA</sequence>
<keyword evidence="2" id="KW-1185">Reference proteome</keyword>
<evidence type="ECO:0000313" key="2">
    <source>
        <dbReference type="Proteomes" id="UP000308600"/>
    </source>
</evidence>
<evidence type="ECO:0000313" key="1">
    <source>
        <dbReference type="EMBL" id="TFK63564.1"/>
    </source>
</evidence>
<accession>A0ACD3AD79</accession>
<reference evidence="1 2" key="1">
    <citation type="journal article" date="2019" name="Nat. Ecol. Evol.">
        <title>Megaphylogeny resolves global patterns of mushroom evolution.</title>
        <authorList>
            <person name="Varga T."/>
            <person name="Krizsan K."/>
            <person name="Foldi C."/>
            <person name="Dima B."/>
            <person name="Sanchez-Garcia M."/>
            <person name="Sanchez-Ramirez S."/>
            <person name="Szollosi G.J."/>
            <person name="Szarkandi J.G."/>
            <person name="Papp V."/>
            <person name="Albert L."/>
            <person name="Andreopoulos W."/>
            <person name="Angelini C."/>
            <person name="Antonin V."/>
            <person name="Barry K.W."/>
            <person name="Bougher N.L."/>
            <person name="Buchanan P."/>
            <person name="Buyck B."/>
            <person name="Bense V."/>
            <person name="Catcheside P."/>
            <person name="Chovatia M."/>
            <person name="Cooper J."/>
            <person name="Damon W."/>
            <person name="Desjardin D."/>
            <person name="Finy P."/>
            <person name="Geml J."/>
            <person name="Haridas S."/>
            <person name="Hughes K."/>
            <person name="Justo A."/>
            <person name="Karasinski D."/>
            <person name="Kautmanova I."/>
            <person name="Kiss B."/>
            <person name="Kocsube S."/>
            <person name="Kotiranta H."/>
            <person name="LaButti K.M."/>
            <person name="Lechner B.E."/>
            <person name="Liimatainen K."/>
            <person name="Lipzen A."/>
            <person name="Lukacs Z."/>
            <person name="Mihaltcheva S."/>
            <person name="Morgado L.N."/>
            <person name="Niskanen T."/>
            <person name="Noordeloos M.E."/>
            <person name="Ohm R.A."/>
            <person name="Ortiz-Santana B."/>
            <person name="Ovrebo C."/>
            <person name="Racz N."/>
            <person name="Riley R."/>
            <person name="Savchenko A."/>
            <person name="Shiryaev A."/>
            <person name="Soop K."/>
            <person name="Spirin V."/>
            <person name="Szebenyi C."/>
            <person name="Tomsovsky M."/>
            <person name="Tulloss R.E."/>
            <person name="Uehling J."/>
            <person name="Grigoriev I.V."/>
            <person name="Vagvolgyi C."/>
            <person name="Papp T."/>
            <person name="Martin F.M."/>
            <person name="Miettinen O."/>
            <person name="Hibbett D.S."/>
            <person name="Nagy L.G."/>
        </authorList>
    </citation>
    <scope>NUCLEOTIDE SEQUENCE [LARGE SCALE GENOMIC DNA]</scope>
    <source>
        <strain evidence="1 2">NL-1719</strain>
    </source>
</reference>
<proteinExistence type="predicted"/>
<name>A0ACD3AD79_9AGAR</name>